<dbReference type="SUPFAM" id="SSF81345">
    <property type="entry name" value="ABC transporter involved in vitamin B12 uptake, BtuC"/>
    <property type="match status" value="1"/>
</dbReference>
<evidence type="ECO:0000256" key="2">
    <source>
        <dbReference type="ARBA" id="ARBA00007935"/>
    </source>
</evidence>
<keyword evidence="3" id="KW-0813">Transport</keyword>
<keyword evidence="6" id="KW-1133">Transmembrane helix</keyword>
<evidence type="ECO:0000256" key="4">
    <source>
        <dbReference type="ARBA" id="ARBA00022475"/>
    </source>
</evidence>
<gene>
    <name evidence="8" type="ORF">IJ22_50690</name>
</gene>
<dbReference type="Pfam" id="PF01032">
    <property type="entry name" value="FecCD"/>
    <property type="match status" value="1"/>
</dbReference>
<dbReference type="CDD" id="cd06550">
    <property type="entry name" value="TM_ABC_iron-siderophores_like"/>
    <property type="match status" value="1"/>
</dbReference>
<dbReference type="InterPro" id="IPR037294">
    <property type="entry name" value="ABC_BtuC-like"/>
</dbReference>
<keyword evidence="7" id="KW-0472">Membrane</keyword>
<evidence type="ECO:0000313" key="8">
    <source>
        <dbReference type="EMBL" id="ALS25328.1"/>
    </source>
</evidence>
<reference evidence="9" key="1">
    <citation type="submission" date="2015-12" db="EMBL/GenBank/DDBJ databases">
        <title>Complete genome sequences of two moderately thermophilic Paenibacillus species.</title>
        <authorList>
            <person name="Butler R.III."/>
            <person name="Wang J."/>
            <person name="Stark B.C."/>
            <person name="Pombert J.-F."/>
        </authorList>
    </citation>
    <scope>NUCLEOTIDE SEQUENCE [LARGE SCALE GENOMIC DNA]</scope>
    <source>
        <strain evidence="9">32O-Y</strain>
    </source>
</reference>
<keyword evidence="5" id="KW-0812">Transmembrane</keyword>
<organism evidence="8 9">
    <name type="scientific">Paenibacillus naphthalenovorans</name>
    <dbReference type="NCBI Taxonomy" id="162209"/>
    <lineage>
        <taxon>Bacteria</taxon>
        <taxon>Bacillati</taxon>
        <taxon>Bacillota</taxon>
        <taxon>Bacilli</taxon>
        <taxon>Bacillales</taxon>
        <taxon>Paenibacillaceae</taxon>
        <taxon>Paenibacillus</taxon>
    </lineage>
</organism>
<dbReference type="STRING" id="162209.IJ22_50690"/>
<dbReference type="InterPro" id="IPR000522">
    <property type="entry name" value="ABC_transptr_permease_BtuC"/>
</dbReference>
<name>A0A0U2M9T5_9BACL</name>
<dbReference type="Gene3D" id="1.10.3470.10">
    <property type="entry name" value="ABC transporter involved in vitamin B12 uptake, BtuC"/>
    <property type="match status" value="1"/>
</dbReference>
<dbReference type="PANTHER" id="PTHR30472:SF24">
    <property type="entry name" value="FERRIC ENTEROBACTIN TRANSPORT SYSTEM PERMEASE PROTEIN FEPG"/>
    <property type="match status" value="1"/>
</dbReference>
<evidence type="ECO:0000256" key="7">
    <source>
        <dbReference type="ARBA" id="ARBA00023136"/>
    </source>
</evidence>
<dbReference type="EMBL" id="CP013652">
    <property type="protein sequence ID" value="ALS25328.1"/>
    <property type="molecule type" value="Genomic_DNA"/>
</dbReference>
<dbReference type="PANTHER" id="PTHR30472">
    <property type="entry name" value="FERRIC ENTEROBACTIN TRANSPORT SYSTEM PERMEASE PROTEIN"/>
    <property type="match status" value="1"/>
</dbReference>
<accession>A0A0U2M9T5</accession>
<comment type="similarity">
    <text evidence="2">Belongs to the binding-protein-dependent transport system permease family. FecCD subfamily.</text>
</comment>
<reference evidence="8 9" key="2">
    <citation type="journal article" date="2016" name="Genome Announc.">
        <title>Complete Genome Sequences of Two Interactive Moderate Thermophiles, Paenibacillus napthalenovorans 32O-Y and Paenibacillus sp. 32O-W.</title>
        <authorList>
            <person name="Butler R.R.III."/>
            <person name="Wang J."/>
            <person name="Stark B.C."/>
            <person name="Pombert J.F."/>
        </authorList>
    </citation>
    <scope>NUCLEOTIDE SEQUENCE [LARGE SCALE GENOMIC DNA]</scope>
    <source>
        <strain evidence="8 9">32O-Y</strain>
    </source>
</reference>
<dbReference type="Proteomes" id="UP000061660">
    <property type="component" value="Chromosome"/>
</dbReference>
<evidence type="ECO:0000256" key="1">
    <source>
        <dbReference type="ARBA" id="ARBA00004651"/>
    </source>
</evidence>
<sequence length="351" mass="37018">MSETKSKYISVRSKAYSFLVSKKALLVTSVLFLVTILVMILSTGIGSVYVTPADVVRSVLGIGADTNDTIIRSLRLPRVVIAVLIGASLAVSGAILQGVVRNPLASPDTISITGGATFGAVSFFFFLSERASIQWLPLTAIIGAFLATVVVYLLSWKNGGVTPLRLVLIGIGFTAAMSSLSYMLMISAPIVMANQSLTFMTGSIYGVSWDGDVLPLLPWVTILLPAVFIYSRHVNIQELGEDVARSVGSSVQRQRMLLILLSVALAGAAVAFGGAIGFIGLMAPHMARKLVGPAFGALLPVSALIGALILLLADLAGRSLFTPLDIPAGVFTACIGAPFFIYLLYHSRNRG</sequence>
<comment type="subcellular location">
    <subcellularLocation>
        <location evidence="1">Cell membrane</location>
        <topology evidence="1">Multi-pass membrane protein</topology>
    </subcellularLocation>
</comment>
<evidence type="ECO:0000256" key="5">
    <source>
        <dbReference type="ARBA" id="ARBA00022692"/>
    </source>
</evidence>
<dbReference type="FunFam" id="1.10.3470.10:FF:000001">
    <property type="entry name" value="Vitamin B12 ABC transporter permease BtuC"/>
    <property type="match status" value="1"/>
</dbReference>
<dbReference type="OrthoDB" id="9811721at2"/>
<dbReference type="GO" id="GO:0022857">
    <property type="term" value="F:transmembrane transporter activity"/>
    <property type="evidence" value="ECO:0007669"/>
    <property type="project" value="InterPro"/>
</dbReference>
<dbReference type="GO" id="GO:0005886">
    <property type="term" value="C:plasma membrane"/>
    <property type="evidence" value="ECO:0007669"/>
    <property type="project" value="UniProtKB-SubCell"/>
</dbReference>
<protein>
    <submittedName>
        <fullName evidence="8">Iron ABC transporter permease</fullName>
    </submittedName>
</protein>
<dbReference type="RefSeq" id="WP_062410703.1">
    <property type="nucleotide sequence ID" value="NZ_BJCS01000023.1"/>
</dbReference>
<dbReference type="AlphaFoldDB" id="A0A0U2M9T5"/>
<evidence type="ECO:0000313" key="9">
    <source>
        <dbReference type="Proteomes" id="UP000061660"/>
    </source>
</evidence>
<dbReference type="KEGG" id="pnp:IJ22_50690"/>
<evidence type="ECO:0000256" key="3">
    <source>
        <dbReference type="ARBA" id="ARBA00022448"/>
    </source>
</evidence>
<evidence type="ECO:0000256" key="6">
    <source>
        <dbReference type="ARBA" id="ARBA00022989"/>
    </source>
</evidence>
<dbReference type="GO" id="GO:0033214">
    <property type="term" value="P:siderophore-iron import into cell"/>
    <property type="evidence" value="ECO:0007669"/>
    <property type="project" value="TreeGrafter"/>
</dbReference>
<proteinExistence type="inferred from homology"/>
<dbReference type="PATRIC" id="fig|162209.4.peg.5353"/>
<keyword evidence="9" id="KW-1185">Reference proteome</keyword>
<keyword evidence="4" id="KW-1003">Cell membrane</keyword>